<evidence type="ECO:0000256" key="4">
    <source>
        <dbReference type="RuleBase" id="RU363099"/>
    </source>
</evidence>
<keyword evidence="3 4" id="KW-0964">Secreted</keyword>
<dbReference type="AlphaFoldDB" id="A0A1R3IR78"/>
<dbReference type="STRING" id="93759.A0A1R3IR78"/>
<dbReference type="PANTHER" id="PTHR46442:SF6">
    <property type="entry name" value="DIRIGENT PROTEIN 5"/>
    <property type="match status" value="1"/>
</dbReference>
<evidence type="ECO:0000256" key="1">
    <source>
        <dbReference type="ARBA" id="ARBA00010746"/>
    </source>
</evidence>
<keyword evidence="6" id="KW-1185">Reference proteome</keyword>
<feature type="chain" id="PRO_5011821747" description="Dirigent protein" evidence="4">
    <location>
        <begin position="26"/>
        <end position="370"/>
    </location>
</feature>
<dbReference type="EMBL" id="AWUE01017764">
    <property type="protein sequence ID" value="OMO85095.1"/>
    <property type="molecule type" value="Genomic_DNA"/>
</dbReference>
<comment type="caution">
    <text evidence="5">The sequence shown here is derived from an EMBL/GenBank/DDBJ whole genome shotgun (WGS) entry which is preliminary data.</text>
</comment>
<comment type="function">
    <text evidence="4">Dirigent proteins impart stereoselectivity on the phenoxy radical-coupling reaction, yielding optically active lignans from two molecules of coniferyl alcohol in the biosynthesis of lignans, flavonolignans, and alkaloids and thus plays a central role in plant secondary metabolism.</text>
</comment>
<evidence type="ECO:0000313" key="6">
    <source>
        <dbReference type="Proteomes" id="UP000187203"/>
    </source>
</evidence>
<comment type="subcellular location">
    <subcellularLocation>
        <location evidence="4">Secreted</location>
        <location evidence="4">Extracellular space</location>
        <location evidence="4">Apoplast</location>
    </subcellularLocation>
</comment>
<gene>
    <name evidence="5" type="ORF">COLO4_21756</name>
</gene>
<keyword evidence="4" id="KW-0052">Apoplast</keyword>
<comment type="subunit">
    <text evidence="2 4">Homodimer.</text>
</comment>
<comment type="similarity">
    <text evidence="1 4">Belongs to the plant dirigent protein family.</text>
</comment>
<protein>
    <recommendedName>
        <fullName evidence="4">Dirigent protein</fullName>
    </recommendedName>
</protein>
<dbReference type="PANTHER" id="PTHR46442">
    <property type="entry name" value="DIRIGENT PROTEIN"/>
    <property type="match status" value="1"/>
</dbReference>
<keyword evidence="4" id="KW-0732">Signal</keyword>
<sequence length="370" mass="41768">MRSLLKKSYCILFLLLIVSQNPVSGRKKVLDPKKPCKRFVLYYHDILFGGDDVANATSAAATNATKLGNTEFGMLVVFDDPMTKDQHLLSHPVARAQGFYFYDMKTDYNAWFAYTLIFNSSDHKGTLNIMGADMMMEKTRDLSVVGGTGDFFMARGIATFKTETQQGTKYFRLKMDIKFLDYMTNMVASISREYAREGTSDSTIVSQNPVSGRNKVLDPKKPCKQFVLYYHDILFSGDDVANATSAAATNPTKLGNTYFGMLVVFDDPVTTDQHLLSPPVARAQGFYFYDMKTDYNAWFAYTLIFNSTDHKGTLNIMGADMMMEKTRDLSVVGGTGDFFMSRGIATFTTETQQGTKYFRLKMDIKLYECY</sequence>
<accession>A0A1R3IR78</accession>
<evidence type="ECO:0000313" key="5">
    <source>
        <dbReference type="EMBL" id="OMO85095.1"/>
    </source>
</evidence>
<dbReference type="OrthoDB" id="674745at2759"/>
<evidence type="ECO:0000256" key="3">
    <source>
        <dbReference type="ARBA" id="ARBA00022525"/>
    </source>
</evidence>
<dbReference type="GO" id="GO:0009699">
    <property type="term" value="P:phenylpropanoid biosynthetic process"/>
    <property type="evidence" value="ECO:0007669"/>
    <property type="project" value="UniProtKB-ARBA"/>
</dbReference>
<organism evidence="5 6">
    <name type="scientific">Corchorus olitorius</name>
    <dbReference type="NCBI Taxonomy" id="93759"/>
    <lineage>
        <taxon>Eukaryota</taxon>
        <taxon>Viridiplantae</taxon>
        <taxon>Streptophyta</taxon>
        <taxon>Embryophyta</taxon>
        <taxon>Tracheophyta</taxon>
        <taxon>Spermatophyta</taxon>
        <taxon>Magnoliopsida</taxon>
        <taxon>eudicotyledons</taxon>
        <taxon>Gunneridae</taxon>
        <taxon>Pentapetalae</taxon>
        <taxon>rosids</taxon>
        <taxon>malvids</taxon>
        <taxon>Malvales</taxon>
        <taxon>Malvaceae</taxon>
        <taxon>Grewioideae</taxon>
        <taxon>Apeibeae</taxon>
        <taxon>Corchorus</taxon>
    </lineage>
</organism>
<dbReference type="GO" id="GO:0048046">
    <property type="term" value="C:apoplast"/>
    <property type="evidence" value="ECO:0007669"/>
    <property type="project" value="UniProtKB-SubCell"/>
</dbReference>
<dbReference type="InterPro" id="IPR044859">
    <property type="entry name" value="Allene_oxi_cyc_Dirigent"/>
</dbReference>
<reference evidence="6" key="1">
    <citation type="submission" date="2013-09" db="EMBL/GenBank/DDBJ databases">
        <title>Corchorus olitorius genome sequencing.</title>
        <authorList>
            <person name="Alam M."/>
            <person name="Haque M.S."/>
            <person name="Islam M.S."/>
            <person name="Emdad E.M."/>
            <person name="Islam M.M."/>
            <person name="Ahmed B."/>
            <person name="Halim A."/>
            <person name="Hossen Q.M.M."/>
            <person name="Hossain M.Z."/>
            <person name="Ahmed R."/>
            <person name="Khan M.M."/>
            <person name="Islam R."/>
            <person name="Rashid M.M."/>
            <person name="Khan S.A."/>
            <person name="Rahman M.S."/>
            <person name="Alam M."/>
            <person name="Yahiya A.S."/>
            <person name="Khan M.S."/>
            <person name="Azam M.S."/>
            <person name="Haque T."/>
            <person name="Lashkar M.Z.H."/>
            <person name="Akhand A.I."/>
            <person name="Morshed G."/>
            <person name="Roy S."/>
            <person name="Uddin K.S."/>
            <person name="Rabeya T."/>
            <person name="Hossain A.S."/>
            <person name="Chowdhury A."/>
            <person name="Snigdha A.R."/>
            <person name="Mortoza M.S."/>
            <person name="Matin S.A."/>
            <person name="Hoque S.M.E."/>
            <person name="Islam M.K."/>
            <person name="Roy D.K."/>
            <person name="Haider R."/>
            <person name="Moosa M.M."/>
            <person name="Elias S.M."/>
            <person name="Hasan A.M."/>
            <person name="Jahan S."/>
            <person name="Shafiuddin M."/>
            <person name="Mahmood N."/>
            <person name="Shommy N.S."/>
        </authorList>
    </citation>
    <scope>NUCLEOTIDE SEQUENCE [LARGE SCALE GENOMIC DNA]</scope>
    <source>
        <strain evidence="6">cv. O-4</strain>
    </source>
</reference>
<name>A0A1R3IR78_9ROSI</name>
<dbReference type="Pfam" id="PF03018">
    <property type="entry name" value="Dirigent"/>
    <property type="match status" value="2"/>
</dbReference>
<feature type="signal peptide" evidence="4">
    <location>
        <begin position="1"/>
        <end position="25"/>
    </location>
</feature>
<dbReference type="InterPro" id="IPR004265">
    <property type="entry name" value="Dirigent"/>
</dbReference>
<dbReference type="Gene3D" id="2.40.480.10">
    <property type="entry name" value="Allene oxide cyclase-like"/>
    <property type="match status" value="2"/>
</dbReference>
<proteinExistence type="inferred from homology"/>
<evidence type="ECO:0000256" key="2">
    <source>
        <dbReference type="ARBA" id="ARBA00011738"/>
    </source>
</evidence>
<dbReference type="Proteomes" id="UP000187203">
    <property type="component" value="Unassembled WGS sequence"/>
</dbReference>